<dbReference type="EMBL" id="MHOM01000028">
    <property type="protein sequence ID" value="OGZ63957.1"/>
    <property type="molecule type" value="Genomic_DNA"/>
</dbReference>
<evidence type="ECO:0000256" key="2">
    <source>
        <dbReference type="ARBA" id="ARBA00022741"/>
    </source>
</evidence>
<dbReference type="SUPFAM" id="SSF75304">
    <property type="entry name" value="Amidase signature (AS) enzymes"/>
    <property type="match status" value="1"/>
</dbReference>
<dbReference type="GO" id="GO:0050567">
    <property type="term" value="F:glutaminyl-tRNA synthase (glutamine-hydrolyzing) activity"/>
    <property type="evidence" value="ECO:0007669"/>
    <property type="project" value="UniProtKB-UniRule"/>
</dbReference>
<evidence type="ECO:0000256" key="3">
    <source>
        <dbReference type="ARBA" id="ARBA00022840"/>
    </source>
</evidence>
<dbReference type="EC" id="6.3.5.7" evidence="5"/>
<keyword evidence="2 5" id="KW-0547">Nucleotide-binding</keyword>
<proteinExistence type="inferred from homology"/>
<dbReference type="NCBIfam" id="TIGR00132">
    <property type="entry name" value="gatA"/>
    <property type="match status" value="1"/>
</dbReference>
<gene>
    <name evidence="5 7" type="primary">gatA</name>
    <name evidence="7" type="ORF">A2812_02115</name>
</gene>
<dbReference type="HAMAP" id="MF_00120">
    <property type="entry name" value="GatA"/>
    <property type="match status" value="1"/>
</dbReference>
<dbReference type="InterPro" id="IPR023631">
    <property type="entry name" value="Amidase_dom"/>
</dbReference>
<dbReference type="PANTHER" id="PTHR11895">
    <property type="entry name" value="TRANSAMIDASE"/>
    <property type="match status" value="1"/>
</dbReference>
<dbReference type="InterPro" id="IPR036928">
    <property type="entry name" value="AS_sf"/>
</dbReference>
<reference evidence="7 8" key="1">
    <citation type="journal article" date="2016" name="Nat. Commun.">
        <title>Thousands of microbial genomes shed light on interconnected biogeochemical processes in an aquifer system.</title>
        <authorList>
            <person name="Anantharaman K."/>
            <person name="Brown C.T."/>
            <person name="Hug L.A."/>
            <person name="Sharon I."/>
            <person name="Castelle C.J."/>
            <person name="Probst A.J."/>
            <person name="Thomas B.C."/>
            <person name="Singh A."/>
            <person name="Wilkins M.J."/>
            <person name="Karaoz U."/>
            <person name="Brodie E.L."/>
            <person name="Williams K.H."/>
            <person name="Hubbard S.S."/>
            <person name="Banfield J.F."/>
        </authorList>
    </citation>
    <scope>NUCLEOTIDE SEQUENCE [LARGE SCALE GENOMIC DNA]</scope>
</reference>
<feature type="active site" description="Acyl-ester intermediate" evidence="5">
    <location>
        <position position="177"/>
    </location>
</feature>
<name>A0A1G2HN78_9BACT</name>
<comment type="catalytic activity">
    <reaction evidence="5">
        <text>L-glutamyl-tRNA(Gln) + L-glutamine + ATP + H2O = L-glutaminyl-tRNA(Gln) + L-glutamate + ADP + phosphate + H(+)</text>
        <dbReference type="Rhea" id="RHEA:17521"/>
        <dbReference type="Rhea" id="RHEA-COMP:9681"/>
        <dbReference type="Rhea" id="RHEA-COMP:9684"/>
        <dbReference type="ChEBI" id="CHEBI:15377"/>
        <dbReference type="ChEBI" id="CHEBI:15378"/>
        <dbReference type="ChEBI" id="CHEBI:29985"/>
        <dbReference type="ChEBI" id="CHEBI:30616"/>
        <dbReference type="ChEBI" id="CHEBI:43474"/>
        <dbReference type="ChEBI" id="CHEBI:58359"/>
        <dbReference type="ChEBI" id="CHEBI:78520"/>
        <dbReference type="ChEBI" id="CHEBI:78521"/>
        <dbReference type="ChEBI" id="CHEBI:456216"/>
        <dbReference type="EC" id="6.3.5.7"/>
    </reaction>
</comment>
<feature type="domain" description="Amidase" evidence="6">
    <location>
        <begin position="24"/>
        <end position="461"/>
    </location>
</feature>
<evidence type="ECO:0000259" key="6">
    <source>
        <dbReference type="Pfam" id="PF01425"/>
    </source>
</evidence>
<dbReference type="Proteomes" id="UP000177190">
    <property type="component" value="Unassembled WGS sequence"/>
</dbReference>
<keyword evidence="3 5" id="KW-0067">ATP-binding</keyword>
<evidence type="ECO:0000256" key="1">
    <source>
        <dbReference type="ARBA" id="ARBA00022598"/>
    </source>
</evidence>
<dbReference type="GO" id="GO:0005524">
    <property type="term" value="F:ATP binding"/>
    <property type="evidence" value="ECO:0007669"/>
    <property type="project" value="UniProtKB-KW"/>
</dbReference>
<comment type="similarity">
    <text evidence="5">Belongs to the amidase family. GatA subfamily.</text>
</comment>
<evidence type="ECO:0000256" key="5">
    <source>
        <dbReference type="HAMAP-Rule" id="MF_00120"/>
    </source>
</evidence>
<dbReference type="Pfam" id="PF01425">
    <property type="entry name" value="Amidase"/>
    <property type="match status" value="1"/>
</dbReference>
<feature type="active site" description="Charge relay system" evidence="5">
    <location>
        <position position="153"/>
    </location>
</feature>
<keyword evidence="1 5" id="KW-0436">Ligase</keyword>
<sequence>MDLLNLTIAQAHDGLKKRTFSSVELTRAYLEQIKKTDKDINAFLSVAEDSAVAGAEFADEKIASGNFSELTGIPCAIKDAILVEGQKCTAASKILENYTAPYDATVIKKLKERGSVILGKTNTDEFTMGASTENSAFDVVKNPHDKTRVAGGSSGGSAAAVVALEACFALGSDTGGSIRLPASFCGVAGLNPTYGSVSRYGLIAHASSLDQIGPMAKNVEDIKIVFKTISGKDQKDATSSGYNFEDSEAGLKGLKIGMPEEYFTEGLDKEVEKIIKNAIKKAEQSGAEIKEISLPNTKYSIACYYIIVPSEASSNLARFDGIKYGLSDQSPKNLLDVYLRSRGQGFGQEPKRRIMVGTHSLSSGYYDAYYKKAQEVRQLIRQDFIKAFEKVDLIFCPVAPFPAFKIGEKVEDPLSMYLVDVYTAGVKLAGLPALSLPAGKTNGLPVGLQIIGNHFEENKILAVAEEMENVL</sequence>
<evidence type="ECO:0000313" key="8">
    <source>
        <dbReference type="Proteomes" id="UP000177190"/>
    </source>
</evidence>
<accession>A0A1G2HN78</accession>
<dbReference type="STRING" id="1802200.A2812_02115"/>
<keyword evidence="4 5" id="KW-0648">Protein biosynthesis</keyword>
<dbReference type="InterPro" id="IPR000120">
    <property type="entry name" value="Amidase"/>
</dbReference>
<organism evidence="7 8">
    <name type="scientific">Candidatus Staskawiczbacteria bacterium RIFCSPHIGHO2_01_FULL_36_16</name>
    <dbReference type="NCBI Taxonomy" id="1802200"/>
    <lineage>
        <taxon>Bacteria</taxon>
        <taxon>Candidatus Staskawicziibacteriota</taxon>
    </lineage>
</organism>
<dbReference type="PANTHER" id="PTHR11895:SF151">
    <property type="entry name" value="GLUTAMYL-TRNA(GLN) AMIDOTRANSFERASE SUBUNIT A"/>
    <property type="match status" value="1"/>
</dbReference>
<dbReference type="InterPro" id="IPR004412">
    <property type="entry name" value="GatA"/>
</dbReference>
<comment type="caution">
    <text evidence="7">The sequence shown here is derived from an EMBL/GenBank/DDBJ whole genome shotgun (WGS) entry which is preliminary data.</text>
</comment>
<dbReference type="AlphaFoldDB" id="A0A1G2HN78"/>
<dbReference type="GO" id="GO:0006412">
    <property type="term" value="P:translation"/>
    <property type="evidence" value="ECO:0007669"/>
    <property type="project" value="UniProtKB-UniRule"/>
</dbReference>
<evidence type="ECO:0000313" key="7">
    <source>
        <dbReference type="EMBL" id="OGZ63957.1"/>
    </source>
</evidence>
<dbReference type="GO" id="GO:0030956">
    <property type="term" value="C:glutamyl-tRNA(Gln) amidotransferase complex"/>
    <property type="evidence" value="ECO:0007669"/>
    <property type="project" value="InterPro"/>
</dbReference>
<keyword evidence="7" id="KW-0808">Transferase</keyword>
<comment type="function">
    <text evidence="5">Allows the formation of correctly charged Gln-tRNA(Gln) through the transamidation of misacylated Glu-tRNA(Gln) in organisms which lack glutaminyl-tRNA synthetase. The reaction takes place in the presence of glutamine and ATP through an activated gamma-phospho-Glu-tRNA(Gln).</text>
</comment>
<dbReference type="GO" id="GO:0016740">
    <property type="term" value="F:transferase activity"/>
    <property type="evidence" value="ECO:0007669"/>
    <property type="project" value="UniProtKB-KW"/>
</dbReference>
<comment type="subunit">
    <text evidence="5">Heterotrimer of A, B and C subunits.</text>
</comment>
<feature type="active site" description="Charge relay system" evidence="5">
    <location>
        <position position="78"/>
    </location>
</feature>
<dbReference type="Gene3D" id="3.90.1300.10">
    <property type="entry name" value="Amidase signature (AS) domain"/>
    <property type="match status" value="1"/>
</dbReference>
<evidence type="ECO:0000256" key="4">
    <source>
        <dbReference type="ARBA" id="ARBA00022917"/>
    </source>
</evidence>
<protein>
    <recommendedName>
        <fullName evidence="5">Glutamyl-tRNA(Gln) amidotransferase subunit A</fullName>
        <shortName evidence="5">Glu-ADT subunit A</shortName>
        <ecNumber evidence="5">6.3.5.7</ecNumber>
    </recommendedName>
</protein>